<dbReference type="OrthoDB" id="2382881at2759"/>
<dbReference type="Proteomes" id="UP000186922">
    <property type="component" value="Unassembled WGS sequence"/>
</dbReference>
<feature type="compositionally biased region" description="Acidic residues" evidence="1">
    <location>
        <begin position="135"/>
        <end position="149"/>
    </location>
</feature>
<keyword evidence="4" id="KW-1185">Reference proteome</keyword>
<comment type="caution">
    <text evidence="3">The sequence shown here is derived from an EMBL/GenBank/DDBJ whole genome shotgun (WGS) entry which is preliminary data.</text>
</comment>
<evidence type="ECO:0000259" key="2">
    <source>
        <dbReference type="Pfam" id="PF20641"/>
    </source>
</evidence>
<feature type="domain" description="TAF1C beta-propeller" evidence="2">
    <location>
        <begin position="355"/>
        <end position="440"/>
    </location>
</feature>
<sequence length="912" mass="101469">MDLPPFVFGDWPVPPAPRERIAHMYDPNKKQIFPAIKDGYYESILEPGPFIPKYGLGAASDDCVLRSISTCIPFGTANRVANLQDLCSQTLPFAIQAQQWLRDYLGKGPVGRPRGSKNKKATPEKKRKAANNDGSESEESGNDNEDENDVDGKNRSEVPSTSTKPPPGRRKSTARKTNDPDEGEDNNITVDPLLPFVPLPSIMEPRKFVPYARDVEKVDIQTKRATARSGFRRLPLLNSRLNWWYSGGCLSYMPQSPDDGIFFYPEGCFSQLKAIPVDVTDKRSFRRIKLGEREIPSMQLKTPIYQVCTHSFDGVFRALIYNRLPDECVVISLDQRSAEAQMKKRTAFPSPQRDYWTHIAPSLQVPGEVLLASMEGRIEMWSVEYGRKFNSFSVGEMPFKDAAPYKWTGCYFGSHPRTASVATPLAVEFFDARLRVDTSKSSLTLLSKGAYEAGHVINDIVAAGPFSGRTSYHVVISTKEILLLDERFPGHAVLRYPSQATTSPFYLRAVADVIGSNGMILAGSQMSQQVFCLETSLGTSGLREPTVARMPSLPFLAATPRQLGPQIIQAGIELPFTVSDRLEKPLIGMDAVVQSGGSGMTIASLTALGDLFLQSFELVDKEGYIVDGNHCYSSVHSEVQLGKKERKHVEQWIADTVTQVADPTMHDFVGPFTPASGDKITEEMAVTFKDCVTEARHRKPHPDCPRCHEVKGYTLSRDQNLPADQRCEVCRMLVKDERTIRHTGPNKFCYIEENNTTEPVKLPAGLQREDRLREMGLSNRIIHRILTKCYGEDLPTAGLQPEEGELPPPIERRSKKSARQEELFQTLLQEAAQFEGSDVVEDEADGDTVILMQPPSQPEPASSRWRGGNDVDEFDDGPLTQMQPLATSTQQEQPAGSSAKKSAKKPKRLMGF</sequence>
<dbReference type="PANTHER" id="PTHR15319:SF1">
    <property type="entry name" value="TATA BOX-BINDING PROTEIN-ASSOCIATED FACTOR RNA POLYMERASE I SUBUNIT C"/>
    <property type="match status" value="1"/>
</dbReference>
<dbReference type="GO" id="GO:0001164">
    <property type="term" value="F:RNA polymerase I core promoter sequence-specific DNA binding"/>
    <property type="evidence" value="ECO:0007669"/>
    <property type="project" value="TreeGrafter"/>
</dbReference>
<dbReference type="STRING" id="947166.A0A1D1VX66"/>
<dbReference type="InterPro" id="IPR049087">
    <property type="entry name" value="TAF1C_beta-prop"/>
</dbReference>
<name>A0A1D1VX66_RAMVA</name>
<feature type="region of interest" description="Disordered" evidence="1">
    <location>
        <begin position="796"/>
        <end position="818"/>
    </location>
</feature>
<evidence type="ECO:0000313" key="3">
    <source>
        <dbReference type="EMBL" id="GAV06040.1"/>
    </source>
</evidence>
<feature type="region of interest" description="Disordered" evidence="1">
    <location>
        <begin position="850"/>
        <end position="912"/>
    </location>
</feature>
<evidence type="ECO:0000256" key="1">
    <source>
        <dbReference type="SAM" id="MobiDB-lite"/>
    </source>
</evidence>
<dbReference type="InterPro" id="IPR038801">
    <property type="entry name" value="TAF1C"/>
</dbReference>
<organism evidence="3 4">
    <name type="scientific">Ramazzottius varieornatus</name>
    <name type="common">Water bear</name>
    <name type="synonym">Tardigrade</name>
    <dbReference type="NCBI Taxonomy" id="947166"/>
    <lineage>
        <taxon>Eukaryota</taxon>
        <taxon>Metazoa</taxon>
        <taxon>Ecdysozoa</taxon>
        <taxon>Tardigrada</taxon>
        <taxon>Eutardigrada</taxon>
        <taxon>Parachela</taxon>
        <taxon>Hypsibioidea</taxon>
        <taxon>Ramazzottiidae</taxon>
        <taxon>Ramazzottius</taxon>
    </lineage>
</organism>
<dbReference type="EMBL" id="BDGG01000013">
    <property type="protein sequence ID" value="GAV06040.1"/>
    <property type="molecule type" value="Genomic_DNA"/>
</dbReference>
<reference evidence="3 4" key="1">
    <citation type="journal article" date="2016" name="Nat. Commun.">
        <title>Extremotolerant tardigrade genome and improved radiotolerance of human cultured cells by tardigrade-unique protein.</title>
        <authorList>
            <person name="Hashimoto T."/>
            <person name="Horikawa D.D."/>
            <person name="Saito Y."/>
            <person name="Kuwahara H."/>
            <person name="Kozuka-Hata H."/>
            <person name="Shin-I T."/>
            <person name="Minakuchi Y."/>
            <person name="Ohishi K."/>
            <person name="Motoyama A."/>
            <person name="Aizu T."/>
            <person name="Enomoto A."/>
            <person name="Kondo K."/>
            <person name="Tanaka S."/>
            <person name="Hara Y."/>
            <person name="Koshikawa S."/>
            <person name="Sagara H."/>
            <person name="Miura T."/>
            <person name="Yokobori S."/>
            <person name="Miyagawa K."/>
            <person name="Suzuki Y."/>
            <person name="Kubo T."/>
            <person name="Oyama M."/>
            <person name="Kohara Y."/>
            <person name="Fujiyama A."/>
            <person name="Arakawa K."/>
            <person name="Katayama T."/>
            <person name="Toyoda A."/>
            <person name="Kunieda T."/>
        </authorList>
    </citation>
    <scope>NUCLEOTIDE SEQUENCE [LARGE SCALE GENOMIC DNA]</scope>
    <source>
        <strain evidence="3 4">YOKOZUNA-1</strain>
    </source>
</reference>
<proteinExistence type="predicted"/>
<accession>A0A1D1VX66</accession>
<dbReference type="AlphaFoldDB" id="A0A1D1VX66"/>
<feature type="compositionally biased region" description="Polar residues" evidence="1">
    <location>
        <begin position="880"/>
        <end position="893"/>
    </location>
</feature>
<feature type="compositionally biased region" description="Basic residues" evidence="1">
    <location>
        <begin position="901"/>
        <end position="912"/>
    </location>
</feature>
<dbReference type="GO" id="GO:0001650">
    <property type="term" value="C:fibrillar center"/>
    <property type="evidence" value="ECO:0007669"/>
    <property type="project" value="TreeGrafter"/>
</dbReference>
<protein>
    <recommendedName>
        <fullName evidence="2">TAF1C beta-propeller domain-containing protein</fullName>
    </recommendedName>
</protein>
<gene>
    <name evidence="3" type="primary">RvY_16079-1</name>
    <name evidence="3" type="synonym">RvY_16079.1</name>
    <name evidence="3" type="ORF">RvY_16079</name>
</gene>
<dbReference type="Pfam" id="PF20641">
    <property type="entry name" value="TAF1C_beta-prop"/>
    <property type="match status" value="1"/>
</dbReference>
<evidence type="ECO:0000313" key="4">
    <source>
        <dbReference type="Proteomes" id="UP000186922"/>
    </source>
</evidence>
<feature type="compositionally biased region" description="Basic residues" evidence="1">
    <location>
        <begin position="114"/>
        <end position="129"/>
    </location>
</feature>
<dbReference type="PANTHER" id="PTHR15319">
    <property type="entry name" value="TATA BOX-BINDING PROTEIN ASSOCIATED FACTOR RNA POLYMERASE I SUBUNIT C"/>
    <property type="match status" value="1"/>
</dbReference>
<feature type="region of interest" description="Disordered" evidence="1">
    <location>
        <begin position="106"/>
        <end position="193"/>
    </location>
</feature>